<dbReference type="Pfam" id="PF12586">
    <property type="entry name" value="DUF3760"/>
    <property type="match status" value="1"/>
</dbReference>
<dbReference type="OrthoDB" id="10549391at2759"/>
<protein>
    <submittedName>
        <fullName evidence="1">Uncharacterized protein</fullName>
    </submittedName>
</protein>
<gene>
    <name evidence="1" type="ORF">I350_07019</name>
</gene>
<accession>A0A1E3JHS1</accession>
<dbReference type="EMBL" id="MEKH01000011">
    <property type="protein sequence ID" value="ODO00383.1"/>
    <property type="molecule type" value="Genomic_DNA"/>
</dbReference>
<evidence type="ECO:0000313" key="1">
    <source>
        <dbReference type="EMBL" id="ODO00383.1"/>
    </source>
</evidence>
<evidence type="ECO:0000313" key="2">
    <source>
        <dbReference type="Proteomes" id="UP000095149"/>
    </source>
</evidence>
<comment type="caution">
    <text evidence="1">The sequence shown here is derived from an EMBL/GenBank/DDBJ whole genome shotgun (WGS) entry which is preliminary data.</text>
</comment>
<dbReference type="Proteomes" id="UP000095149">
    <property type="component" value="Unassembled WGS sequence"/>
</dbReference>
<reference evidence="1 2" key="1">
    <citation type="submission" date="2016-06" db="EMBL/GenBank/DDBJ databases">
        <title>Evolution of pathogenesis and genome organization in the Tremellales.</title>
        <authorList>
            <person name="Cuomo C."/>
            <person name="Litvintseva A."/>
            <person name="Heitman J."/>
            <person name="Chen Y."/>
            <person name="Sun S."/>
            <person name="Springer D."/>
            <person name="Dromer F."/>
            <person name="Young S."/>
            <person name="Zeng Q."/>
            <person name="Chapman S."/>
            <person name="Gujja S."/>
            <person name="Saif S."/>
            <person name="Birren B."/>
        </authorList>
    </citation>
    <scope>NUCLEOTIDE SEQUENCE [LARGE SCALE GENOMIC DNA]</scope>
    <source>
        <strain evidence="1 2">CBS 6273</strain>
    </source>
</reference>
<dbReference type="InterPro" id="IPR022235">
    <property type="entry name" value="DUF3760"/>
</dbReference>
<sequence>MPLSVGITSLAPLNTDIQAAIFDHLSATTHKPTIRTLLLLSRKHYSKFLCKLYRDVTLNSTNVERFLGPLLVGGDQSGASELQTSEAKVAYSIIKYVGREQFGHGGLWGQPLDEVCIHDINDINQLRIPCAYNRIHLYCQPGPDSVILDREVAKFVKYYTGEVLLDRRIDHYEPFRPRIAYIYSPSLSEISPWSYNRPVARLDTEKRVLEDVRVKSEDDLENEDEPTVVHIIGQDDLMWDLPCEVCGRPKF</sequence>
<dbReference type="AlphaFoldDB" id="A0A1E3JHS1"/>
<organism evidence="1 2">
    <name type="scientific">Cryptococcus amylolentus CBS 6273</name>
    <dbReference type="NCBI Taxonomy" id="1296118"/>
    <lineage>
        <taxon>Eukaryota</taxon>
        <taxon>Fungi</taxon>
        <taxon>Dikarya</taxon>
        <taxon>Basidiomycota</taxon>
        <taxon>Agaricomycotina</taxon>
        <taxon>Tremellomycetes</taxon>
        <taxon>Tremellales</taxon>
        <taxon>Cryptococcaceae</taxon>
        <taxon>Cryptococcus</taxon>
    </lineage>
</organism>
<proteinExistence type="predicted"/>
<name>A0A1E3JHS1_9TREE</name>